<evidence type="ECO:0000313" key="4">
    <source>
        <dbReference type="Proteomes" id="UP000481153"/>
    </source>
</evidence>
<keyword evidence="4" id="KW-1185">Reference proteome</keyword>
<dbReference type="AlphaFoldDB" id="A0A6G0WLX1"/>
<evidence type="ECO:0000313" key="3">
    <source>
        <dbReference type="EMBL" id="KAF0728309.1"/>
    </source>
</evidence>
<dbReference type="EMBL" id="VJMJ01000179">
    <property type="protein sequence ID" value="KAF0728309.1"/>
    <property type="molecule type" value="Genomic_DNA"/>
</dbReference>
<dbReference type="Proteomes" id="UP000481153">
    <property type="component" value="Unassembled WGS sequence"/>
</dbReference>
<feature type="region of interest" description="Disordered" evidence="1">
    <location>
        <begin position="205"/>
        <end position="226"/>
    </location>
</feature>
<sequence>MFRALVVMFSAANALSSAPTRVSVCRDATYDVIGKICSGYGSKPIVDICPRQGTIASDDCHDKLPSWSVVAKSCVAREDAVCLLLPSGTWGCVFPSVGCEEIKSANGPTQIPRRKLKRKMQCDGVDNLPTWSSATIQADEAPDVAPDMHDDVETTWFTSETSVIQYEVACLSGAVPQDLKTKPPSLQSPPLSLNLTDAVDKATPETMSVRAESPSASSSTTATMAPSSVDPMLAFVEADQLKQPFRNEDVALHTSSNTPTTQVTQGIQLPTHNNMTPSTNPQPSQDAPTTAKPPLPGQSVAPKPFITSNWRPRWKHSTSKP</sequence>
<feature type="compositionally biased region" description="Polar residues" evidence="1">
    <location>
        <begin position="268"/>
        <end position="288"/>
    </location>
</feature>
<feature type="compositionally biased region" description="Low complexity" evidence="1">
    <location>
        <begin position="213"/>
        <end position="226"/>
    </location>
</feature>
<comment type="caution">
    <text evidence="3">The sequence shown here is derived from an EMBL/GenBank/DDBJ whole genome shotgun (WGS) entry which is preliminary data.</text>
</comment>
<feature type="signal peptide" evidence="2">
    <location>
        <begin position="1"/>
        <end position="17"/>
    </location>
</feature>
<keyword evidence="2" id="KW-0732">Signal</keyword>
<proteinExistence type="predicted"/>
<feature type="chain" id="PRO_5026106556" evidence="2">
    <location>
        <begin position="18"/>
        <end position="321"/>
    </location>
</feature>
<name>A0A6G0WLX1_9STRA</name>
<evidence type="ECO:0000256" key="1">
    <source>
        <dbReference type="SAM" id="MobiDB-lite"/>
    </source>
</evidence>
<accession>A0A6G0WLX1</accession>
<dbReference type="VEuPathDB" id="FungiDB:AeMF1_015667"/>
<organism evidence="3 4">
    <name type="scientific">Aphanomyces euteiches</name>
    <dbReference type="NCBI Taxonomy" id="100861"/>
    <lineage>
        <taxon>Eukaryota</taxon>
        <taxon>Sar</taxon>
        <taxon>Stramenopiles</taxon>
        <taxon>Oomycota</taxon>
        <taxon>Saprolegniomycetes</taxon>
        <taxon>Saprolegniales</taxon>
        <taxon>Verrucalvaceae</taxon>
        <taxon>Aphanomyces</taxon>
    </lineage>
</organism>
<evidence type="ECO:0000256" key="2">
    <source>
        <dbReference type="SAM" id="SignalP"/>
    </source>
</evidence>
<protein>
    <submittedName>
        <fullName evidence="3">Uncharacterized protein</fullName>
    </submittedName>
</protein>
<gene>
    <name evidence="3" type="ORF">Ae201684_013860</name>
</gene>
<feature type="region of interest" description="Disordered" evidence="1">
    <location>
        <begin position="268"/>
        <end position="321"/>
    </location>
</feature>
<feature type="compositionally biased region" description="Basic residues" evidence="1">
    <location>
        <begin position="312"/>
        <end position="321"/>
    </location>
</feature>
<reference evidence="3 4" key="1">
    <citation type="submission" date="2019-07" db="EMBL/GenBank/DDBJ databases">
        <title>Genomics analysis of Aphanomyces spp. identifies a new class of oomycete effector associated with host adaptation.</title>
        <authorList>
            <person name="Gaulin E."/>
        </authorList>
    </citation>
    <scope>NUCLEOTIDE SEQUENCE [LARGE SCALE GENOMIC DNA]</scope>
    <source>
        <strain evidence="3 4">ATCC 201684</strain>
    </source>
</reference>